<feature type="transmembrane region" description="Helical" evidence="6">
    <location>
        <begin position="85"/>
        <end position="107"/>
    </location>
</feature>
<protein>
    <submittedName>
        <fullName evidence="8">Os04g0543600 protein</fullName>
    </submittedName>
</protein>
<dbReference type="AlphaFoldDB" id="A0A0P0WD39"/>
<comment type="similarity">
    <text evidence="2">Belongs to the amino acid-polyamine-organocation (APC) superfamily. Cationic amino acid transporter (CAT) (TC 2.A.3.3) family.</text>
</comment>
<evidence type="ECO:0000256" key="5">
    <source>
        <dbReference type="ARBA" id="ARBA00023136"/>
    </source>
</evidence>
<dbReference type="Gene3D" id="1.20.1740.10">
    <property type="entry name" value="Amino acid/polyamine transporter I"/>
    <property type="match status" value="1"/>
</dbReference>
<keyword evidence="4 6" id="KW-1133">Transmembrane helix</keyword>
<dbReference type="Proteomes" id="UP000000763">
    <property type="component" value="Chromosome 4"/>
</dbReference>
<dbReference type="Gramene" id="Os04t0543600-01">
    <property type="protein sequence ID" value="Os04t0543600-01"/>
    <property type="gene ID" value="Os04g0543600"/>
</dbReference>
<evidence type="ECO:0000256" key="6">
    <source>
        <dbReference type="SAM" id="Phobius"/>
    </source>
</evidence>
<evidence type="ECO:0000256" key="1">
    <source>
        <dbReference type="ARBA" id="ARBA00004141"/>
    </source>
</evidence>
<name>A0A0P0WD39_ORYSJ</name>
<evidence type="ECO:0000256" key="4">
    <source>
        <dbReference type="ARBA" id="ARBA00022989"/>
    </source>
</evidence>
<feature type="transmembrane region" description="Helical" evidence="6">
    <location>
        <begin position="373"/>
        <end position="392"/>
    </location>
</feature>
<sequence>LETGELVGFFGGANILMEYVLSNAAVARSFTDYLASTCGITEPDAWRIQVDGIAKGYNALDFPAVALILVLTLCLCYSTKESAMLNMVITVFHLLFFVFIILAGLWNGSARNLVSPHGLAPYGVRGVLDGAAIVYFSYIGYDSASTMAEEIRDPARALPVGIAGSVLVVSALYCLMSLALCAMLPYTEIAESAPFSAVFREKAGWEWAGSVVGAGASLGIVASLLVAMLGQARYLCVIARARLVPAWLAKVHPSTGTPMNATIFLGLCTASIALFTELQVVFEMISIGTLLVFYLVANALIYHRYAKLGANRSLHVLLFLLILTLSSLGFSLSRRIHGQCRWGMALFGATSVTITAMFHCAVRRDMPEPPSEWMVPLMPWPAAASVFLNVFLMTTLKVMSFQRFGLWSFVIIVFYVCYGVHSTYSAEENEAVNAMIHHANMDIS</sequence>
<feature type="transmembrane region" description="Helical" evidence="6">
    <location>
        <begin position="60"/>
        <end position="78"/>
    </location>
</feature>
<gene>
    <name evidence="8" type="ordered locus">Os04g0543600</name>
</gene>
<dbReference type="GO" id="GO:0022857">
    <property type="term" value="F:transmembrane transporter activity"/>
    <property type="evidence" value="ECO:0007669"/>
    <property type="project" value="InterPro"/>
</dbReference>
<feature type="non-terminal residue" evidence="8">
    <location>
        <position position="1"/>
    </location>
</feature>
<feature type="transmembrane region" description="Helical" evidence="6">
    <location>
        <begin position="207"/>
        <end position="230"/>
    </location>
</feature>
<dbReference type="KEGG" id="dosa:Os04g0543600"/>
<dbReference type="InterPro" id="IPR029485">
    <property type="entry name" value="CAT_C"/>
</dbReference>
<dbReference type="EMBL" id="AP008210">
    <property type="protein sequence ID" value="BAF15369.1"/>
    <property type="molecule type" value="Genomic_DNA"/>
</dbReference>
<dbReference type="PANTHER" id="PTHR43243:SF3">
    <property type="entry name" value="OS04G0543600 PROTEIN"/>
    <property type="match status" value="1"/>
</dbReference>
<proteinExistence type="inferred from homology"/>
<organism evidence="8 9">
    <name type="scientific">Oryza sativa subsp. japonica</name>
    <name type="common">Rice</name>
    <dbReference type="NCBI Taxonomy" id="39947"/>
    <lineage>
        <taxon>Eukaryota</taxon>
        <taxon>Viridiplantae</taxon>
        <taxon>Streptophyta</taxon>
        <taxon>Embryophyta</taxon>
        <taxon>Tracheophyta</taxon>
        <taxon>Spermatophyta</taxon>
        <taxon>Magnoliopsida</taxon>
        <taxon>Liliopsida</taxon>
        <taxon>Poales</taxon>
        <taxon>Poaceae</taxon>
        <taxon>BOP clade</taxon>
        <taxon>Oryzoideae</taxon>
        <taxon>Oryzeae</taxon>
        <taxon>Oryzinae</taxon>
        <taxon>Oryza</taxon>
        <taxon>Oryza sativa</taxon>
    </lineage>
</organism>
<accession>A0A0P0WD39</accession>
<reference evidence="9" key="2">
    <citation type="journal article" date="2008" name="Nucleic Acids Res.">
        <title>The rice annotation project database (RAP-DB): 2008 update.</title>
        <authorList>
            <consortium name="The rice annotation project (RAP)"/>
        </authorList>
    </citation>
    <scope>GENOME REANNOTATION</scope>
    <source>
        <strain evidence="9">cv. Nipponbare</strain>
    </source>
</reference>
<feature type="transmembrane region" description="Helical" evidence="6">
    <location>
        <begin position="314"/>
        <end position="332"/>
    </location>
</feature>
<evidence type="ECO:0000313" key="8">
    <source>
        <dbReference type="EMBL" id="BAF15369.1"/>
    </source>
</evidence>
<feature type="transmembrane region" description="Helical" evidence="6">
    <location>
        <begin position="119"/>
        <end position="141"/>
    </location>
</feature>
<keyword evidence="5 6" id="KW-0472">Membrane</keyword>
<evidence type="ECO:0000256" key="3">
    <source>
        <dbReference type="ARBA" id="ARBA00022692"/>
    </source>
</evidence>
<dbReference type="PANTHER" id="PTHR43243">
    <property type="entry name" value="INNER MEMBRANE TRANSPORTER YGJI-RELATED"/>
    <property type="match status" value="1"/>
</dbReference>
<evidence type="ECO:0000313" key="9">
    <source>
        <dbReference type="Proteomes" id="UP000000763"/>
    </source>
</evidence>
<dbReference type="Pfam" id="PF13520">
    <property type="entry name" value="AA_permease_2"/>
    <property type="match status" value="1"/>
</dbReference>
<reference evidence="8 9" key="1">
    <citation type="journal article" date="2005" name="Nature">
        <title>The map-based sequence of the rice genome.</title>
        <authorList>
            <consortium name="International rice genome sequencing project (IRGSP)"/>
            <person name="Matsumoto T."/>
            <person name="Wu J."/>
            <person name="Kanamori H."/>
            <person name="Katayose Y."/>
            <person name="Fujisawa M."/>
            <person name="Namiki N."/>
            <person name="Mizuno H."/>
            <person name="Yamamoto K."/>
            <person name="Antonio B.A."/>
            <person name="Baba T."/>
            <person name="Sakata K."/>
            <person name="Nagamura Y."/>
            <person name="Aoki H."/>
            <person name="Arikawa K."/>
            <person name="Arita K."/>
            <person name="Bito T."/>
            <person name="Chiden Y."/>
            <person name="Fujitsuka N."/>
            <person name="Fukunaka R."/>
            <person name="Hamada M."/>
            <person name="Harada C."/>
            <person name="Hayashi A."/>
            <person name="Hijishita S."/>
            <person name="Honda M."/>
            <person name="Hosokawa S."/>
            <person name="Ichikawa Y."/>
            <person name="Idonuma A."/>
            <person name="Iijima M."/>
            <person name="Ikeda M."/>
            <person name="Ikeno M."/>
            <person name="Ito K."/>
            <person name="Ito S."/>
            <person name="Ito T."/>
            <person name="Ito Y."/>
            <person name="Ito Y."/>
            <person name="Iwabuchi A."/>
            <person name="Kamiya K."/>
            <person name="Karasawa W."/>
            <person name="Kurita K."/>
            <person name="Katagiri S."/>
            <person name="Kikuta A."/>
            <person name="Kobayashi H."/>
            <person name="Kobayashi N."/>
            <person name="Machita K."/>
            <person name="Maehara T."/>
            <person name="Masukawa M."/>
            <person name="Mizubayashi T."/>
            <person name="Mukai Y."/>
            <person name="Nagasaki H."/>
            <person name="Nagata Y."/>
            <person name="Naito S."/>
            <person name="Nakashima M."/>
            <person name="Nakama Y."/>
            <person name="Nakamichi Y."/>
            <person name="Nakamura M."/>
            <person name="Meguro A."/>
            <person name="Negishi M."/>
            <person name="Ohta I."/>
            <person name="Ohta T."/>
            <person name="Okamoto M."/>
            <person name="Ono N."/>
            <person name="Saji S."/>
            <person name="Sakaguchi M."/>
            <person name="Sakai K."/>
            <person name="Shibata M."/>
            <person name="Shimokawa T."/>
            <person name="Song J."/>
            <person name="Takazaki Y."/>
            <person name="Terasawa K."/>
            <person name="Tsugane M."/>
            <person name="Tsuji K."/>
            <person name="Ueda S."/>
            <person name="Waki K."/>
            <person name="Yamagata H."/>
            <person name="Yamamoto M."/>
            <person name="Yamamoto S."/>
            <person name="Yamane H."/>
            <person name="Yoshiki S."/>
            <person name="Yoshihara R."/>
            <person name="Yukawa K."/>
            <person name="Zhong H."/>
            <person name="Yano M."/>
            <person name="Yuan Q."/>
            <person name="Ouyang S."/>
            <person name="Liu J."/>
            <person name="Jones K.M."/>
            <person name="Gansberger K."/>
            <person name="Moffat K."/>
            <person name="Hill J."/>
            <person name="Bera J."/>
            <person name="Fadrosh D."/>
            <person name="Jin S."/>
            <person name="Johri S."/>
            <person name="Kim M."/>
            <person name="Overton L."/>
            <person name="Reardon M."/>
            <person name="Tsitrin T."/>
            <person name="Vuong H."/>
            <person name="Weaver B."/>
            <person name="Ciecko A."/>
            <person name="Tallon L."/>
            <person name="Jackson J."/>
            <person name="Pai G."/>
            <person name="Aken S.V."/>
            <person name="Utterback T."/>
            <person name="Reidmuller S."/>
            <person name="Feldblyum T."/>
            <person name="Hsiao J."/>
            <person name="Zismann V."/>
            <person name="Iobst S."/>
            <person name="de Vazeille A.R."/>
            <person name="Buell C.R."/>
            <person name="Ying K."/>
            <person name="Li Y."/>
            <person name="Lu T."/>
            <person name="Huang Y."/>
            <person name="Zhao Q."/>
            <person name="Feng Q."/>
            <person name="Zhang L."/>
            <person name="Zhu J."/>
            <person name="Weng Q."/>
            <person name="Mu J."/>
            <person name="Lu Y."/>
            <person name="Fan D."/>
            <person name="Liu Y."/>
            <person name="Guan J."/>
            <person name="Zhang Y."/>
            <person name="Yu S."/>
            <person name="Liu X."/>
            <person name="Zhang Y."/>
            <person name="Hong G."/>
            <person name="Han B."/>
            <person name="Choisne N."/>
            <person name="Demange N."/>
            <person name="Orjeda G."/>
            <person name="Samain S."/>
            <person name="Cattolico L."/>
            <person name="Pelletier E."/>
            <person name="Couloux A."/>
            <person name="Segurens B."/>
            <person name="Wincker P."/>
            <person name="D'Hont A."/>
            <person name="Scarpelli C."/>
            <person name="Weissenbach J."/>
            <person name="Salanoubat M."/>
            <person name="Quetier F."/>
            <person name="Yu Y."/>
            <person name="Kim H.R."/>
            <person name="Rambo T."/>
            <person name="Currie J."/>
            <person name="Collura K."/>
            <person name="Luo M."/>
            <person name="Yang T."/>
            <person name="Ammiraju J.S.S."/>
            <person name="Engler F."/>
            <person name="Soderlund C."/>
            <person name="Wing R.A."/>
            <person name="Palmer L.E."/>
            <person name="de la Bastide M."/>
            <person name="Spiegel L."/>
            <person name="Nascimento L."/>
            <person name="Zutavern T."/>
            <person name="O'Shaughnessy A."/>
            <person name="Dike S."/>
            <person name="Dedhia N."/>
            <person name="Preston R."/>
            <person name="Balija V."/>
            <person name="McCombie W.R."/>
            <person name="Chow T."/>
            <person name="Chen H."/>
            <person name="Chung M."/>
            <person name="Chen C."/>
            <person name="Shaw J."/>
            <person name="Wu H."/>
            <person name="Hsiao K."/>
            <person name="Chao Y."/>
            <person name="Chu M."/>
            <person name="Cheng C."/>
            <person name="Hour A."/>
            <person name="Lee P."/>
            <person name="Lin S."/>
            <person name="Lin Y."/>
            <person name="Liou J."/>
            <person name="Liu S."/>
            <person name="Hsing Y."/>
            <person name="Raghuvanshi S."/>
            <person name="Mohanty A."/>
            <person name="Bharti A.K."/>
            <person name="Gaur A."/>
            <person name="Gupta V."/>
            <person name="Kumar D."/>
            <person name="Ravi V."/>
            <person name="Vij S."/>
            <person name="Kapur A."/>
            <person name="Khurana P."/>
            <person name="Khurana P."/>
            <person name="Khurana J.P."/>
            <person name="Tyagi A.K."/>
            <person name="Gaikwad K."/>
            <person name="Singh A."/>
            <person name="Dalal V."/>
            <person name="Srivastava S."/>
            <person name="Dixit A."/>
            <person name="Pal A.K."/>
            <person name="Ghazi I.A."/>
            <person name="Yadav M."/>
            <person name="Pandit A."/>
            <person name="Bhargava A."/>
            <person name="Sureshbabu K."/>
            <person name="Batra K."/>
            <person name="Sharma T.R."/>
            <person name="Mohapatra T."/>
            <person name="Singh N.K."/>
            <person name="Messing J."/>
            <person name="Nelson A.B."/>
            <person name="Fuks G."/>
            <person name="Kavchok S."/>
            <person name="Keizer G."/>
            <person name="Linton E."/>
            <person name="Llaca V."/>
            <person name="Song R."/>
            <person name="Tanyolac B."/>
            <person name="Young S."/>
            <person name="Ho-Il K."/>
            <person name="Hahn J.H."/>
            <person name="Sangsakoo G."/>
            <person name="Vanavichit A."/>
            <person name="de Mattos Luiz.A.T."/>
            <person name="Zimmer P.D."/>
            <person name="Malone G."/>
            <person name="Dellagostin O."/>
            <person name="de Oliveira A.C."/>
            <person name="Bevan M."/>
            <person name="Bancroft I."/>
            <person name="Minx P."/>
            <person name="Cordum H."/>
            <person name="Wilson R."/>
            <person name="Cheng Z."/>
            <person name="Jin W."/>
            <person name="Jiang J."/>
            <person name="Leong S.A."/>
            <person name="Iwama H."/>
            <person name="Gojobori T."/>
            <person name="Itoh T."/>
            <person name="Niimura Y."/>
            <person name="Fujii Y."/>
            <person name="Habara T."/>
            <person name="Sakai H."/>
            <person name="Sato Y."/>
            <person name="Wilson G."/>
            <person name="Kumar K."/>
            <person name="McCouch S."/>
            <person name="Juretic N."/>
            <person name="Hoen D."/>
            <person name="Wright S."/>
            <person name="Bruskiewich R."/>
            <person name="Bureau T."/>
            <person name="Miyao A."/>
            <person name="Hirochika H."/>
            <person name="Nishikawa T."/>
            <person name="Kadowaki K."/>
            <person name="Sugiura M."/>
            <person name="Burr B."/>
            <person name="Sasaki T."/>
        </authorList>
    </citation>
    <scope>NUCLEOTIDE SEQUENCE [LARGE SCALE GENOMIC DNA]</scope>
    <source>
        <strain evidence="9">cv. Nipponbare</strain>
    </source>
</reference>
<dbReference type="Pfam" id="PF13906">
    <property type="entry name" value="AA_permease_C"/>
    <property type="match status" value="1"/>
</dbReference>
<feature type="transmembrane region" description="Helical" evidence="6">
    <location>
        <begin position="344"/>
        <end position="361"/>
    </location>
</feature>
<comment type="subcellular location">
    <subcellularLocation>
        <location evidence="1">Membrane</location>
        <topology evidence="1">Multi-pass membrane protein</topology>
    </subcellularLocation>
</comment>
<dbReference type="InterPro" id="IPR002293">
    <property type="entry name" value="AA/rel_permease1"/>
</dbReference>
<evidence type="ECO:0000259" key="7">
    <source>
        <dbReference type="Pfam" id="PF13906"/>
    </source>
</evidence>
<dbReference type="PIRSF" id="PIRSF006060">
    <property type="entry name" value="AA_transporter"/>
    <property type="match status" value="1"/>
</dbReference>
<feature type="domain" description="Cationic amino acid transporter C-terminal" evidence="7">
    <location>
        <begin position="373"/>
        <end position="422"/>
    </location>
</feature>
<evidence type="ECO:0000256" key="2">
    <source>
        <dbReference type="ARBA" id="ARBA00008572"/>
    </source>
</evidence>
<dbReference type="OMA" id="FLPMAIW"/>
<feature type="transmembrane region" description="Helical" evidence="6">
    <location>
        <begin position="280"/>
        <end position="302"/>
    </location>
</feature>
<dbReference type="GO" id="GO:0016020">
    <property type="term" value="C:membrane"/>
    <property type="evidence" value="ECO:0007669"/>
    <property type="project" value="UniProtKB-SubCell"/>
</dbReference>
<dbReference type="SMR" id="A0A0P0WD39"/>
<feature type="transmembrane region" description="Helical" evidence="6">
    <location>
        <begin position="404"/>
        <end position="421"/>
    </location>
</feature>
<feature type="transmembrane region" description="Helical" evidence="6">
    <location>
        <begin position="162"/>
        <end position="187"/>
    </location>
</feature>
<keyword evidence="3 6" id="KW-0812">Transmembrane</keyword>